<evidence type="ECO:0000259" key="4">
    <source>
        <dbReference type="PROSITE" id="PS50949"/>
    </source>
</evidence>
<dbReference type="SMART" id="SM00345">
    <property type="entry name" value="HTH_GNTR"/>
    <property type="match status" value="1"/>
</dbReference>
<evidence type="ECO:0000313" key="5">
    <source>
        <dbReference type="EMBL" id="ART82453.1"/>
    </source>
</evidence>
<dbReference type="GO" id="GO:0045892">
    <property type="term" value="P:negative regulation of DNA-templated transcription"/>
    <property type="evidence" value="ECO:0007669"/>
    <property type="project" value="TreeGrafter"/>
</dbReference>
<dbReference type="InterPro" id="IPR011663">
    <property type="entry name" value="UTRA"/>
</dbReference>
<accession>A0A1Y0D4J3</accession>
<gene>
    <name evidence="5" type="ORF">CBP31_07290</name>
</gene>
<dbReference type="AlphaFoldDB" id="A0A1Y0D4J3"/>
<dbReference type="GO" id="GO:0003700">
    <property type="term" value="F:DNA-binding transcription factor activity"/>
    <property type="evidence" value="ECO:0007669"/>
    <property type="project" value="InterPro"/>
</dbReference>
<keyword evidence="2" id="KW-0238">DNA-binding</keyword>
<dbReference type="RefSeq" id="WP_087035901.1">
    <property type="nucleotide sequence ID" value="NZ_CP021377.1"/>
</dbReference>
<dbReference type="PROSITE" id="PS50949">
    <property type="entry name" value="HTH_GNTR"/>
    <property type="match status" value="1"/>
</dbReference>
<dbReference type="Gene3D" id="1.10.10.10">
    <property type="entry name" value="Winged helix-like DNA-binding domain superfamily/Winged helix DNA-binding domain"/>
    <property type="match status" value="1"/>
</dbReference>
<dbReference type="SUPFAM" id="SSF64288">
    <property type="entry name" value="Chorismate lyase-like"/>
    <property type="match status" value="1"/>
</dbReference>
<dbReference type="SUPFAM" id="SSF46785">
    <property type="entry name" value="Winged helix' DNA-binding domain"/>
    <property type="match status" value="1"/>
</dbReference>
<sequence length="248" mass="28024">MLDMTIDRQSPVPLYLQLAEILRQQINTGKLKPEDMLPPERVLQETHDISRATVREAISQLKNEQLVITQRGAGNFVKRAAKVERDLLGMHDFDIQIEAGGHTNNVELINFDTSYHSPSATSRLGQAGEEVIKVTRLRLADNEPLFIEKIYLPKSLFPRLVAEDFISTKVFSNKITREFGFIIGEVMLQIEPVLLTAEEAKVLGIENTPAAGLLNERTTYDQQGRAIVFSKWLFSGSRCRHVLKIKAK</sequence>
<dbReference type="Pfam" id="PF07702">
    <property type="entry name" value="UTRA"/>
    <property type="match status" value="1"/>
</dbReference>
<dbReference type="SMART" id="SM00866">
    <property type="entry name" value="UTRA"/>
    <property type="match status" value="1"/>
</dbReference>
<reference evidence="5 6" key="1">
    <citation type="journal article" date="2014" name="Int. J. Syst. Evol. Microbiol.">
        <title>Oceanisphaera profunda sp. nov., a marine bacterium isolated from deep-sea sediment, and emended description of the genus Oceanisphaera.</title>
        <authorList>
            <person name="Xu Z."/>
            <person name="Zhang X.Y."/>
            <person name="Su H.N."/>
            <person name="Yu Z.C."/>
            <person name="Liu C."/>
            <person name="Li H."/>
            <person name="Chen X.L."/>
            <person name="Song X.Y."/>
            <person name="Xie B.B."/>
            <person name="Qin Q.L."/>
            <person name="Zhou B.C."/>
            <person name="Shi M."/>
            <person name="Huang Y."/>
            <person name="Zhang Y.Z."/>
        </authorList>
    </citation>
    <scope>NUCLEOTIDE SEQUENCE [LARGE SCALE GENOMIC DNA]</scope>
    <source>
        <strain evidence="5 6">SM1222</strain>
    </source>
</reference>
<protein>
    <recommendedName>
        <fullName evidence="4">HTH gntR-type domain-containing protein</fullName>
    </recommendedName>
</protein>
<dbReference type="CDD" id="cd07377">
    <property type="entry name" value="WHTH_GntR"/>
    <property type="match status" value="1"/>
</dbReference>
<dbReference type="InterPro" id="IPR050679">
    <property type="entry name" value="Bact_HTH_transcr_reg"/>
</dbReference>
<dbReference type="InterPro" id="IPR000524">
    <property type="entry name" value="Tscrpt_reg_HTH_GntR"/>
</dbReference>
<dbReference type="OrthoDB" id="6626198at2"/>
<evidence type="ECO:0000256" key="1">
    <source>
        <dbReference type="ARBA" id="ARBA00023015"/>
    </source>
</evidence>
<dbReference type="InterPro" id="IPR028978">
    <property type="entry name" value="Chorismate_lyase_/UTRA_dom_sf"/>
</dbReference>
<organism evidence="5 6">
    <name type="scientific">Oceanisphaera profunda</name>
    <dbReference type="NCBI Taxonomy" id="1416627"/>
    <lineage>
        <taxon>Bacteria</taxon>
        <taxon>Pseudomonadati</taxon>
        <taxon>Pseudomonadota</taxon>
        <taxon>Gammaproteobacteria</taxon>
        <taxon>Aeromonadales</taxon>
        <taxon>Aeromonadaceae</taxon>
        <taxon>Oceanisphaera</taxon>
    </lineage>
</organism>
<dbReference type="EMBL" id="CP021377">
    <property type="protein sequence ID" value="ART82453.1"/>
    <property type="molecule type" value="Genomic_DNA"/>
</dbReference>
<evidence type="ECO:0000256" key="2">
    <source>
        <dbReference type="ARBA" id="ARBA00023125"/>
    </source>
</evidence>
<dbReference type="PRINTS" id="PR00035">
    <property type="entry name" value="HTHGNTR"/>
</dbReference>
<evidence type="ECO:0000256" key="3">
    <source>
        <dbReference type="ARBA" id="ARBA00023163"/>
    </source>
</evidence>
<proteinExistence type="predicted"/>
<feature type="domain" description="HTH gntR-type" evidence="4">
    <location>
        <begin position="12"/>
        <end position="80"/>
    </location>
</feature>
<dbReference type="Gene3D" id="3.40.1410.10">
    <property type="entry name" value="Chorismate lyase-like"/>
    <property type="match status" value="1"/>
</dbReference>
<keyword evidence="3" id="KW-0804">Transcription</keyword>
<dbReference type="PANTHER" id="PTHR44846:SF1">
    <property type="entry name" value="MANNOSYL-D-GLYCERATE TRANSPORT_METABOLISM SYSTEM REPRESSOR MNGR-RELATED"/>
    <property type="match status" value="1"/>
</dbReference>
<keyword evidence="1" id="KW-0805">Transcription regulation</keyword>
<dbReference type="KEGG" id="opf:CBP31_07290"/>
<dbReference type="Pfam" id="PF00392">
    <property type="entry name" value="GntR"/>
    <property type="match status" value="1"/>
</dbReference>
<dbReference type="PANTHER" id="PTHR44846">
    <property type="entry name" value="MANNOSYL-D-GLYCERATE TRANSPORT/METABOLISM SYSTEM REPRESSOR MNGR-RELATED"/>
    <property type="match status" value="1"/>
</dbReference>
<name>A0A1Y0D4J3_9GAMM</name>
<keyword evidence="6" id="KW-1185">Reference proteome</keyword>
<evidence type="ECO:0000313" key="6">
    <source>
        <dbReference type="Proteomes" id="UP000243937"/>
    </source>
</evidence>
<dbReference type="InterPro" id="IPR036390">
    <property type="entry name" value="WH_DNA-bd_sf"/>
</dbReference>
<dbReference type="Proteomes" id="UP000243937">
    <property type="component" value="Chromosome"/>
</dbReference>
<dbReference type="GO" id="GO:0003677">
    <property type="term" value="F:DNA binding"/>
    <property type="evidence" value="ECO:0007669"/>
    <property type="project" value="UniProtKB-KW"/>
</dbReference>
<dbReference type="InterPro" id="IPR036388">
    <property type="entry name" value="WH-like_DNA-bd_sf"/>
</dbReference>